<evidence type="ECO:0000313" key="8">
    <source>
        <dbReference type="EMBL" id="MBU7597877.1"/>
    </source>
</evidence>
<dbReference type="EC" id="1.6.5.-" evidence="6"/>
<evidence type="ECO:0000256" key="1">
    <source>
        <dbReference type="ARBA" id="ARBA00022630"/>
    </source>
</evidence>
<feature type="binding site" evidence="6">
    <location>
        <position position="10"/>
    </location>
    <ligand>
        <name>FMN</name>
        <dbReference type="ChEBI" id="CHEBI:58210"/>
    </ligand>
</feature>
<evidence type="ECO:0000259" key="7">
    <source>
        <dbReference type="Pfam" id="PF02525"/>
    </source>
</evidence>
<comment type="caution">
    <text evidence="6">Lacks conserved residue(s) required for the propagation of feature annotation.</text>
</comment>
<dbReference type="Proteomes" id="UP000694501">
    <property type="component" value="Unassembled WGS sequence"/>
</dbReference>
<dbReference type="GO" id="GO:0016655">
    <property type="term" value="F:oxidoreductase activity, acting on NAD(P)H, quinone or similar compound as acceptor"/>
    <property type="evidence" value="ECO:0007669"/>
    <property type="project" value="InterPro"/>
</dbReference>
<dbReference type="PANTHER" id="PTHR43741:SF4">
    <property type="entry name" value="FMN-DEPENDENT NADH:QUINONE OXIDOREDUCTASE"/>
    <property type="match status" value="1"/>
</dbReference>
<dbReference type="GO" id="GO:0010181">
    <property type="term" value="F:FMN binding"/>
    <property type="evidence" value="ECO:0007669"/>
    <property type="project" value="UniProtKB-UniRule"/>
</dbReference>
<dbReference type="InterPro" id="IPR023048">
    <property type="entry name" value="NADH:quinone_OxRdtase_FMN_depd"/>
</dbReference>
<evidence type="ECO:0000256" key="3">
    <source>
        <dbReference type="ARBA" id="ARBA00023002"/>
    </source>
</evidence>
<comment type="subunit">
    <text evidence="6">Homodimer.</text>
</comment>
<comment type="cofactor">
    <cofactor evidence="6">
        <name>FMN</name>
        <dbReference type="ChEBI" id="CHEBI:58210"/>
    </cofactor>
    <text evidence="6">Binds 1 FMN per subunit.</text>
</comment>
<dbReference type="EMBL" id="JAELVF020000001">
    <property type="protein sequence ID" value="MBU7597877.1"/>
    <property type="molecule type" value="Genomic_DNA"/>
</dbReference>
<dbReference type="AlphaFoldDB" id="A0A949N5D6"/>
<dbReference type="Gene3D" id="3.40.50.360">
    <property type="match status" value="1"/>
</dbReference>
<dbReference type="InterPro" id="IPR003680">
    <property type="entry name" value="Flavodoxin_fold"/>
</dbReference>
<proteinExistence type="inferred from homology"/>
<dbReference type="EC" id="1.7.1.17" evidence="6"/>
<dbReference type="InterPro" id="IPR050104">
    <property type="entry name" value="FMN-dep_NADH:Q_OxRdtase_AzoR1"/>
</dbReference>
<comment type="function">
    <text evidence="6">Also exhibits azoreductase activity. Catalyzes the reductive cleavage of the azo bond in aromatic azo compounds to the corresponding amines.</text>
</comment>
<dbReference type="InterPro" id="IPR029039">
    <property type="entry name" value="Flavoprotein-like_sf"/>
</dbReference>
<evidence type="ECO:0000256" key="4">
    <source>
        <dbReference type="ARBA" id="ARBA00023027"/>
    </source>
</evidence>
<dbReference type="GO" id="GO:0009055">
    <property type="term" value="F:electron transfer activity"/>
    <property type="evidence" value="ECO:0007669"/>
    <property type="project" value="UniProtKB-UniRule"/>
</dbReference>
<keyword evidence="3 6" id="KW-0560">Oxidoreductase</keyword>
<keyword evidence="2 6" id="KW-0288">FMN</keyword>
<dbReference type="GO" id="GO:0016652">
    <property type="term" value="F:oxidoreductase activity, acting on NAD(P)H as acceptor"/>
    <property type="evidence" value="ECO:0007669"/>
    <property type="project" value="UniProtKB-UniRule"/>
</dbReference>
<evidence type="ECO:0000313" key="9">
    <source>
        <dbReference type="Proteomes" id="UP000694501"/>
    </source>
</evidence>
<dbReference type="SUPFAM" id="SSF52218">
    <property type="entry name" value="Flavoproteins"/>
    <property type="match status" value="1"/>
</dbReference>
<dbReference type="HAMAP" id="MF_01216">
    <property type="entry name" value="Azoreductase_type1"/>
    <property type="match status" value="1"/>
</dbReference>
<evidence type="ECO:0000256" key="2">
    <source>
        <dbReference type="ARBA" id="ARBA00022643"/>
    </source>
</evidence>
<reference evidence="8" key="1">
    <citation type="submission" date="2021-06" db="EMBL/GenBank/DDBJ databases">
        <title>Sequencing of actinobacteria type strains.</title>
        <authorList>
            <person name="Nguyen G.-S."/>
            <person name="Wentzel A."/>
        </authorList>
    </citation>
    <scope>NUCLEOTIDE SEQUENCE</scope>
    <source>
        <strain evidence="8">P38-E01</strain>
    </source>
</reference>
<keyword evidence="9" id="KW-1185">Reference proteome</keyword>
<comment type="catalytic activity">
    <reaction evidence="6">
        <text>2 a quinone + NADH + H(+) = 2 a 1,4-benzosemiquinone + NAD(+)</text>
        <dbReference type="Rhea" id="RHEA:65952"/>
        <dbReference type="ChEBI" id="CHEBI:15378"/>
        <dbReference type="ChEBI" id="CHEBI:57540"/>
        <dbReference type="ChEBI" id="CHEBI:57945"/>
        <dbReference type="ChEBI" id="CHEBI:132124"/>
        <dbReference type="ChEBI" id="CHEBI:134225"/>
    </reaction>
</comment>
<sequence length="215" mass="23123">MATLLHIDSSLNGDNSASRAVTALFRETWQSQHPEGRVIYRDLSAQPVPHVDAASYYAGFTPAEERTAAQVESYALTEELLREIESADAVLVGAPLYNFTVPSSLKAWIDRIIAMGRTSGTENGTLAGKPVTVVTSRGGSYAEGTPQAGNDFLTPYLQHIFGTSLGMEVDFIVPELTLAPTVPAMAELIPLFEQSRERAHEEASSKAKALAAKLS</sequence>
<comment type="function">
    <text evidence="6">Quinone reductase that provides resistance to thiol-specific stress caused by electrophilic quinones.</text>
</comment>
<accession>A0A949N5D6</accession>
<gene>
    <name evidence="6" type="primary">azoR</name>
    <name evidence="8" type="ORF">JGS22_009670</name>
</gene>
<comment type="caution">
    <text evidence="8">The sequence shown here is derived from an EMBL/GenBank/DDBJ whole genome shotgun (WGS) entry which is preliminary data.</text>
</comment>
<evidence type="ECO:0000256" key="6">
    <source>
        <dbReference type="HAMAP-Rule" id="MF_01216"/>
    </source>
</evidence>
<organism evidence="8 9">
    <name type="scientific">Streptomyces tardus</name>
    <dbReference type="NCBI Taxonomy" id="2780544"/>
    <lineage>
        <taxon>Bacteria</taxon>
        <taxon>Bacillati</taxon>
        <taxon>Actinomycetota</taxon>
        <taxon>Actinomycetes</taxon>
        <taxon>Kitasatosporales</taxon>
        <taxon>Streptomycetaceae</taxon>
        <taxon>Streptomyces</taxon>
    </lineage>
</organism>
<dbReference type="RefSeq" id="WP_211042503.1">
    <property type="nucleotide sequence ID" value="NZ_JAELVF020000001.1"/>
</dbReference>
<comment type="catalytic activity">
    <reaction evidence="5">
        <text>N,N-dimethyl-1,4-phenylenediamine + anthranilate + 2 NAD(+) = 2-(4-dimethylaminophenyl)diazenylbenzoate + 2 NADH + 2 H(+)</text>
        <dbReference type="Rhea" id="RHEA:55872"/>
        <dbReference type="ChEBI" id="CHEBI:15378"/>
        <dbReference type="ChEBI" id="CHEBI:15783"/>
        <dbReference type="ChEBI" id="CHEBI:16567"/>
        <dbReference type="ChEBI" id="CHEBI:57540"/>
        <dbReference type="ChEBI" id="CHEBI:57945"/>
        <dbReference type="ChEBI" id="CHEBI:71579"/>
        <dbReference type="EC" id="1.7.1.17"/>
    </reaction>
    <physiologicalReaction direction="right-to-left" evidence="5">
        <dbReference type="Rhea" id="RHEA:55874"/>
    </physiologicalReaction>
</comment>
<feature type="domain" description="Flavodoxin-like fold" evidence="7">
    <location>
        <begin position="3"/>
        <end position="167"/>
    </location>
</feature>
<keyword evidence="4 6" id="KW-0520">NAD</keyword>
<keyword evidence="1 6" id="KW-0285">Flavoprotein</keyword>
<dbReference type="Pfam" id="PF02525">
    <property type="entry name" value="Flavodoxin_2"/>
    <property type="match status" value="1"/>
</dbReference>
<dbReference type="PANTHER" id="PTHR43741">
    <property type="entry name" value="FMN-DEPENDENT NADH-AZOREDUCTASE 1"/>
    <property type="match status" value="1"/>
</dbReference>
<protein>
    <recommendedName>
        <fullName evidence="6">FMN dependent NADH:quinone oxidoreductase</fullName>
        <ecNumber evidence="6">1.6.5.-</ecNumber>
    </recommendedName>
    <alternativeName>
        <fullName evidence="6">Azo-dye reductase</fullName>
    </alternativeName>
    <alternativeName>
        <fullName evidence="6">FMN-dependent NADH-azo compound oxidoreductase</fullName>
    </alternativeName>
    <alternativeName>
        <fullName evidence="6">FMN-dependent NADH-azoreductase</fullName>
        <ecNumber evidence="6">1.7.1.17</ecNumber>
    </alternativeName>
</protein>
<name>A0A949N5D6_9ACTN</name>
<feature type="binding site" evidence="6">
    <location>
        <begin position="136"/>
        <end position="139"/>
    </location>
    <ligand>
        <name>FMN</name>
        <dbReference type="ChEBI" id="CHEBI:58210"/>
    </ligand>
</feature>
<feature type="binding site" evidence="6">
    <location>
        <begin position="16"/>
        <end position="18"/>
    </location>
    <ligand>
        <name>FMN</name>
        <dbReference type="ChEBI" id="CHEBI:58210"/>
    </ligand>
</feature>
<comment type="similarity">
    <text evidence="6">Belongs to the azoreductase type 1 family.</text>
</comment>
<evidence type="ECO:0000256" key="5">
    <source>
        <dbReference type="ARBA" id="ARBA00048542"/>
    </source>
</evidence>